<feature type="modified residue" description="4-aspartylphosphate" evidence="3">
    <location>
        <position position="54"/>
    </location>
</feature>
<comment type="caution">
    <text evidence="6">The sequence shown here is derived from an EMBL/GenBank/DDBJ whole genome shotgun (WGS) entry which is preliminary data.</text>
</comment>
<dbReference type="SMART" id="SM00421">
    <property type="entry name" value="HTH_LUXR"/>
    <property type="match status" value="1"/>
</dbReference>
<name>A0A545U8F8_9GAMM</name>
<sequence length="236" mass="25786">MITIAIVSDVRVYGEGLAQALSSSDTLQVVSIEGSVENAVTTLKQYPTDAALLDMRMDASCRLAATLVQACPATKLLALAMPKDENHVFECVEAGIAGYVPKEASTAEVIDAITRVKNGEFYCPPEIAACIFSKVRKVAKDVKTRQPPTVNHDEECLFAGLTKRERQIVSLLADGLSNKQISRELNIEVSTVKNHVHNTLVKLGVKSRTQAVSLLQRLSRHSFSESLDLDHRLEVL</sequence>
<dbReference type="InterPro" id="IPR000792">
    <property type="entry name" value="Tscrpt_reg_LuxR_C"/>
</dbReference>
<dbReference type="SUPFAM" id="SSF52172">
    <property type="entry name" value="CheY-like"/>
    <property type="match status" value="1"/>
</dbReference>
<dbReference type="Pfam" id="PF00196">
    <property type="entry name" value="GerE"/>
    <property type="match status" value="1"/>
</dbReference>
<feature type="domain" description="Response regulatory" evidence="5">
    <location>
        <begin position="3"/>
        <end position="117"/>
    </location>
</feature>
<dbReference type="InterPro" id="IPR058245">
    <property type="entry name" value="NreC/VraR/RcsB-like_REC"/>
</dbReference>
<evidence type="ECO:0000313" key="7">
    <source>
        <dbReference type="Proteomes" id="UP000319732"/>
    </source>
</evidence>
<evidence type="ECO:0000256" key="3">
    <source>
        <dbReference type="PROSITE-ProRule" id="PRU00169"/>
    </source>
</evidence>
<dbReference type="InterPro" id="IPR039420">
    <property type="entry name" value="WalR-like"/>
</dbReference>
<dbReference type="RefSeq" id="WP_142902602.1">
    <property type="nucleotide sequence ID" value="NZ_ML660087.1"/>
</dbReference>
<dbReference type="Gene3D" id="3.40.50.2300">
    <property type="match status" value="1"/>
</dbReference>
<dbReference type="GO" id="GO:0003677">
    <property type="term" value="F:DNA binding"/>
    <property type="evidence" value="ECO:0007669"/>
    <property type="project" value="UniProtKB-KW"/>
</dbReference>
<accession>A0A545U8F8</accession>
<proteinExistence type="predicted"/>
<evidence type="ECO:0000313" key="6">
    <source>
        <dbReference type="EMBL" id="TQV85751.1"/>
    </source>
</evidence>
<dbReference type="AlphaFoldDB" id="A0A545U8F8"/>
<dbReference type="PROSITE" id="PS50110">
    <property type="entry name" value="RESPONSE_REGULATORY"/>
    <property type="match status" value="1"/>
</dbReference>
<gene>
    <name evidence="6" type="ORF">FKG94_02600</name>
</gene>
<evidence type="ECO:0000256" key="1">
    <source>
        <dbReference type="ARBA" id="ARBA00022553"/>
    </source>
</evidence>
<dbReference type="PRINTS" id="PR00038">
    <property type="entry name" value="HTHLUXR"/>
</dbReference>
<dbReference type="SUPFAM" id="SSF46894">
    <property type="entry name" value="C-terminal effector domain of the bipartite response regulators"/>
    <property type="match status" value="1"/>
</dbReference>
<dbReference type="SMART" id="SM00448">
    <property type="entry name" value="REC"/>
    <property type="match status" value="1"/>
</dbReference>
<dbReference type="PANTHER" id="PTHR43214">
    <property type="entry name" value="TWO-COMPONENT RESPONSE REGULATOR"/>
    <property type="match status" value="1"/>
</dbReference>
<keyword evidence="7" id="KW-1185">Reference proteome</keyword>
<dbReference type="GO" id="GO:0000160">
    <property type="term" value="P:phosphorelay signal transduction system"/>
    <property type="evidence" value="ECO:0007669"/>
    <property type="project" value="InterPro"/>
</dbReference>
<feature type="domain" description="HTH luxR-type" evidence="4">
    <location>
        <begin position="154"/>
        <end position="219"/>
    </location>
</feature>
<dbReference type="CDD" id="cd06170">
    <property type="entry name" value="LuxR_C_like"/>
    <property type="match status" value="1"/>
</dbReference>
<dbReference type="InterPro" id="IPR011006">
    <property type="entry name" value="CheY-like_superfamily"/>
</dbReference>
<evidence type="ECO:0000259" key="5">
    <source>
        <dbReference type="PROSITE" id="PS50110"/>
    </source>
</evidence>
<dbReference type="Proteomes" id="UP000319732">
    <property type="component" value="Unassembled WGS sequence"/>
</dbReference>
<dbReference type="CDD" id="cd17535">
    <property type="entry name" value="REC_NarL-like"/>
    <property type="match status" value="1"/>
</dbReference>
<evidence type="ECO:0000259" key="4">
    <source>
        <dbReference type="PROSITE" id="PS50043"/>
    </source>
</evidence>
<organism evidence="6 7">
    <name type="scientific">Exilibacterium tricleocarpae</name>
    <dbReference type="NCBI Taxonomy" id="2591008"/>
    <lineage>
        <taxon>Bacteria</taxon>
        <taxon>Pseudomonadati</taxon>
        <taxon>Pseudomonadota</taxon>
        <taxon>Gammaproteobacteria</taxon>
        <taxon>Cellvibrionales</taxon>
        <taxon>Cellvibrionaceae</taxon>
        <taxon>Exilibacterium</taxon>
    </lineage>
</organism>
<dbReference type="Pfam" id="PF00072">
    <property type="entry name" value="Response_reg"/>
    <property type="match status" value="1"/>
</dbReference>
<dbReference type="PROSITE" id="PS50043">
    <property type="entry name" value="HTH_LUXR_2"/>
    <property type="match status" value="1"/>
</dbReference>
<dbReference type="InterPro" id="IPR001789">
    <property type="entry name" value="Sig_transdc_resp-reg_receiver"/>
</dbReference>
<dbReference type="EMBL" id="VHSG01000003">
    <property type="protein sequence ID" value="TQV85751.1"/>
    <property type="molecule type" value="Genomic_DNA"/>
</dbReference>
<protein>
    <submittedName>
        <fullName evidence="6">Response regulator transcription factor</fullName>
    </submittedName>
</protein>
<dbReference type="InterPro" id="IPR016032">
    <property type="entry name" value="Sig_transdc_resp-reg_C-effctor"/>
</dbReference>
<dbReference type="GO" id="GO:0006355">
    <property type="term" value="P:regulation of DNA-templated transcription"/>
    <property type="evidence" value="ECO:0007669"/>
    <property type="project" value="InterPro"/>
</dbReference>
<keyword evidence="2" id="KW-0238">DNA-binding</keyword>
<reference evidence="6 7" key="1">
    <citation type="submission" date="2019-06" db="EMBL/GenBank/DDBJ databases">
        <title>Whole genome sequence for Cellvibrionaceae sp. R142.</title>
        <authorList>
            <person name="Wang G."/>
        </authorList>
    </citation>
    <scope>NUCLEOTIDE SEQUENCE [LARGE SCALE GENOMIC DNA]</scope>
    <source>
        <strain evidence="6 7">R142</strain>
    </source>
</reference>
<keyword evidence="1 3" id="KW-0597">Phosphoprotein</keyword>
<evidence type="ECO:0000256" key="2">
    <source>
        <dbReference type="ARBA" id="ARBA00023125"/>
    </source>
</evidence>
<dbReference type="PROSITE" id="PS00622">
    <property type="entry name" value="HTH_LUXR_1"/>
    <property type="match status" value="1"/>
</dbReference>
<dbReference type="OrthoDB" id="9796655at2"/>